<gene>
    <name evidence="1" type="ORF">FYJ27_01650</name>
</gene>
<evidence type="ECO:0000313" key="2">
    <source>
        <dbReference type="Proteomes" id="UP000462760"/>
    </source>
</evidence>
<sequence>MKVGRKYKVKKAKSRRAAPFIGTCIGKEDRYYILQHREGFKECFLKSDFVIGECIAEEI</sequence>
<name>A0A844FEQ8_9FIRM</name>
<accession>A0A844FEQ8</accession>
<evidence type="ECO:0000313" key="1">
    <source>
        <dbReference type="EMBL" id="MSS42442.1"/>
    </source>
</evidence>
<dbReference type="Proteomes" id="UP000462760">
    <property type="component" value="Unassembled WGS sequence"/>
</dbReference>
<dbReference type="EMBL" id="VULR01000002">
    <property type="protein sequence ID" value="MSS42442.1"/>
    <property type="molecule type" value="Genomic_DNA"/>
</dbReference>
<protein>
    <submittedName>
        <fullName evidence="1">Uncharacterized protein</fullName>
    </submittedName>
</protein>
<dbReference type="RefSeq" id="WP_154482165.1">
    <property type="nucleotide sequence ID" value="NZ_VULR01000002.1"/>
</dbReference>
<organism evidence="1 2">
    <name type="scientific">Anaerosalibacter bizertensis</name>
    <dbReference type="NCBI Taxonomy" id="932217"/>
    <lineage>
        <taxon>Bacteria</taxon>
        <taxon>Bacillati</taxon>
        <taxon>Bacillota</taxon>
        <taxon>Tissierellia</taxon>
        <taxon>Tissierellales</taxon>
        <taxon>Sporanaerobacteraceae</taxon>
        <taxon>Anaerosalibacter</taxon>
    </lineage>
</organism>
<reference evidence="1 2" key="1">
    <citation type="submission" date="2019-08" db="EMBL/GenBank/DDBJ databases">
        <title>In-depth cultivation of the pig gut microbiome towards novel bacterial diversity and tailored functional studies.</title>
        <authorList>
            <person name="Wylensek D."/>
            <person name="Hitch T.C.A."/>
            <person name="Clavel T."/>
        </authorList>
    </citation>
    <scope>NUCLEOTIDE SEQUENCE [LARGE SCALE GENOMIC DNA]</scope>
    <source>
        <strain evidence="1 2">Med78-601-WT-4W-RMD-3</strain>
    </source>
</reference>
<dbReference type="AlphaFoldDB" id="A0A844FEQ8"/>
<dbReference type="OrthoDB" id="9958216at2"/>
<proteinExistence type="predicted"/>
<comment type="caution">
    <text evidence="1">The sequence shown here is derived from an EMBL/GenBank/DDBJ whole genome shotgun (WGS) entry which is preliminary data.</text>
</comment>